<dbReference type="Pfam" id="PF25962">
    <property type="entry name" value="TIL_OTOGL_Mucin"/>
    <property type="match status" value="1"/>
</dbReference>
<dbReference type="PANTHER" id="PTHR11339">
    <property type="entry name" value="EXTRACELLULAR MATRIX GLYCOPROTEIN RELATED"/>
    <property type="match status" value="1"/>
</dbReference>
<dbReference type="SMART" id="SM00216">
    <property type="entry name" value="VWD"/>
    <property type="match status" value="3"/>
</dbReference>
<dbReference type="InterPro" id="IPR050780">
    <property type="entry name" value="Mucin_vWF_Thrombospondin_sf"/>
</dbReference>
<evidence type="ECO:0000256" key="1">
    <source>
        <dbReference type="ARBA" id="ARBA00004613"/>
    </source>
</evidence>
<comment type="subunit">
    <text evidence="8">Homomultimer; disulfide-linked. The N- and C-terminus mediate their assembly into higher order structures to form filaments. The CTCK domains of two polypeptides associate in the endoplasmic reticulum to generate intermolecularly disulfide-bonded dimers. These dimers progress to the Golgi apparatus, which is a more acidic environment than the endoplasmic reticulum. Under acidic conditions, the N-termini form non-covalent intermolecular interactions that juxtapose assemblies from different CTCK-linked dimers to produce long, disulfide-linked polymers that remain highly compact until secretion.</text>
</comment>
<evidence type="ECO:0000256" key="3">
    <source>
        <dbReference type="ARBA" id="ARBA00022729"/>
    </source>
</evidence>
<name>A0A8T2J2R3_9PIPI</name>
<feature type="domain" description="VWFD" evidence="10">
    <location>
        <begin position="36"/>
        <end position="206"/>
    </location>
</feature>
<dbReference type="SMART" id="SM00832">
    <property type="entry name" value="C8"/>
    <property type="match status" value="3"/>
</dbReference>
<evidence type="ECO:0000256" key="8">
    <source>
        <dbReference type="ARBA" id="ARBA00063950"/>
    </source>
</evidence>
<evidence type="ECO:0000256" key="6">
    <source>
        <dbReference type="ARBA" id="ARBA00023157"/>
    </source>
</evidence>
<dbReference type="InterPro" id="IPR014853">
    <property type="entry name" value="VWF/SSPO/ZAN-like_Cys-rich_dom"/>
</dbReference>
<feature type="region of interest" description="Disordered" evidence="9">
    <location>
        <begin position="1407"/>
        <end position="1437"/>
    </location>
</feature>
<reference evidence="11" key="1">
    <citation type="thesis" date="2020" institute="ProQuest LLC" country="789 East Eisenhower Parkway, Ann Arbor, MI, USA">
        <title>Comparative Genomics and Chromosome Evolution.</title>
        <authorList>
            <person name="Mudd A.B."/>
        </authorList>
    </citation>
    <scope>NUCLEOTIDE SEQUENCE</scope>
    <source>
        <strain evidence="11">Female2</strain>
        <tissue evidence="11">Blood</tissue>
    </source>
</reference>
<feature type="region of interest" description="Disordered" evidence="9">
    <location>
        <begin position="1652"/>
        <end position="1700"/>
    </location>
</feature>
<keyword evidence="5" id="KW-0186">Copper</keyword>
<evidence type="ECO:0000256" key="4">
    <source>
        <dbReference type="ARBA" id="ARBA00022737"/>
    </source>
</evidence>
<dbReference type="SMART" id="SM00215">
    <property type="entry name" value="VWC_out"/>
    <property type="match status" value="2"/>
</dbReference>
<evidence type="ECO:0000256" key="5">
    <source>
        <dbReference type="ARBA" id="ARBA00023008"/>
    </source>
</evidence>
<dbReference type="FunFam" id="2.10.25.10:FF:000674">
    <property type="entry name" value="Mucin-2"/>
    <property type="match status" value="1"/>
</dbReference>
<keyword evidence="2" id="KW-0964">Secreted</keyword>
<organism evidence="11 12">
    <name type="scientific">Hymenochirus boettgeri</name>
    <name type="common">Congo dwarf clawed frog</name>
    <dbReference type="NCBI Taxonomy" id="247094"/>
    <lineage>
        <taxon>Eukaryota</taxon>
        <taxon>Metazoa</taxon>
        <taxon>Chordata</taxon>
        <taxon>Craniata</taxon>
        <taxon>Vertebrata</taxon>
        <taxon>Euteleostomi</taxon>
        <taxon>Amphibia</taxon>
        <taxon>Batrachia</taxon>
        <taxon>Anura</taxon>
        <taxon>Pipoidea</taxon>
        <taxon>Pipidae</taxon>
        <taxon>Pipinae</taxon>
        <taxon>Hymenochirus</taxon>
    </lineage>
</organism>
<evidence type="ECO:0000259" key="10">
    <source>
        <dbReference type="PROSITE" id="PS51233"/>
    </source>
</evidence>
<dbReference type="OrthoDB" id="160294at2759"/>
<evidence type="ECO:0000256" key="9">
    <source>
        <dbReference type="SAM" id="MobiDB-lite"/>
    </source>
</evidence>
<dbReference type="Gene3D" id="2.10.25.10">
    <property type="entry name" value="Laminin"/>
    <property type="match status" value="3"/>
</dbReference>
<dbReference type="EMBL" id="JAACNH010000007">
    <property type="protein sequence ID" value="KAG8438103.1"/>
    <property type="molecule type" value="Genomic_DNA"/>
</dbReference>
<dbReference type="Pfam" id="PF13330">
    <property type="entry name" value="Mucin2_WxxW"/>
    <property type="match status" value="3"/>
</dbReference>
<dbReference type="InterPro" id="IPR002919">
    <property type="entry name" value="TIL_dom"/>
</dbReference>
<feature type="domain" description="VWFD" evidence="10">
    <location>
        <begin position="389"/>
        <end position="564"/>
    </location>
</feature>
<feature type="compositionally biased region" description="Low complexity" evidence="9">
    <location>
        <begin position="1407"/>
        <end position="1436"/>
    </location>
</feature>
<evidence type="ECO:0000256" key="7">
    <source>
        <dbReference type="ARBA" id="ARBA00023180"/>
    </source>
</evidence>
<keyword evidence="7" id="KW-0325">Glycoprotein</keyword>
<dbReference type="FunFam" id="2.10.25.10:FF:000153">
    <property type="entry name" value="MUC5B isoform 1"/>
    <property type="match status" value="1"/>
</dbReference>
<dbReference type="InterPro" id="IPR001007">
    <property type="entry name" value="VWF_dom"/>
</dbReference>
<dbReference type="CDD" id="cd19941">
    <property type="entry name" value="TIL"/>
    <property type="match status" value="3"/>
</dbReference>
<dbReference type="InterPro" id="IPR001846">
    <property type="entry name" value="VWF_type-D"/>
</dbReference>
<keyword evidence="3" id="KW-0732">Signal</keyword>
<dbReference type="InterPro" id="IPR025155">
    <property type="entry name" value="WxxW_domain"/>
</dbReference>
<dbReference type="Pfam" id="PF08742">
    <property type="entry name" value="C8"/>
    <property type="match status" value="3"/>
</dbReference>
<gene>
    <name evidence="11" type="ORF">GDO86_008695</name>
</gene>
<dbReference type="InterPro" id="IPR036084">
    <property type="entry name" value="Ser_inhib-like_sf"/>
</dbReference>
<accession>A0A8T2J2R3</accession>
<keyword evidence="12" id="KW-1185">Reference proteome</keyword>
<feature type="region of interest" description="Disordered" evidence="9">
    <location>
        <begin position="1787"/>
        <end position="1817"/>
    </location>
</feature>
<dbReference type="InterPro" id="IPR058753">
    <property type="entry name" value="TIL_OTOGL_Mucin"/>
</dbReference>
<dbReference type="SUPFAM" id="SSF57567">
    <property type="entry name" value="Serine protease inhibitors"/>
    <property type="match status" value="3"/>
</dbReference>
<dbReference type="FunFam" id="2.10.25.10:FF:000414">
    <property type="entry name" value="von Willebrand factor"/>
    <property type="match status" value="1"/>
</dbReference>
<comment type="caution">
    <text evidence="11">The sequence shown here is derived from an EMBL/GenBank/DDBJ whole genome shotgun (WGS) entry which is preliminary data.</text>
</comment>
<dbReference type="GO" id="GO:0031012">
    <property type="term" value="C:extracellular matrix"/>
    <property type="evidence" value="ECO:0007669"/>
    <property type="project" value="TreeGrafter"/>
</dbReference>
<sequence>MSIDFAVKNPTSRISIIPAVPSIPVIKAINAAHNNKVCSTWGNFNFKTFDGDVFHFPGTCNYVYSSHCKSDYEDFNIQIQRTVTGNAPAVEKITMRLSGVVVQINGKTVKVDGNIVQLPFSGSGVQIEKRGVYLKVSSKLGLVLMWNEDDSLLMELDEKYANQTCGLCGDYNGISVHNEFTANGVQITETQFGNLQRIDGPTEECQDVPPTPESNCTDDENICENILLGSAFSLCHALVDVQPYIEACVQDLCRCDKSVSTLCTCDTFSEYSRQCAHAGGHPSNWRTNDLCPRKCPFNMEYQECDSPCSDTCSNPDRAAFCDEHCLEGCYCPKGTVFDDINNAGCIPIERCPCTNKGDTYASGASYTTECKTCVCSSGKWNCNDIPCSSTCSLEGGSHITTYDKTHYSIHGDCNYVLTKTCDGGDFTVVAELRKCGLTETETCLKSIMILLNGGETTVVIKPCGSVFVNSIYTQLPVSAASVTIFRPSSFYIIVHTNLGLQIVVQVTPSMQVNVVLDPKFKGQACGLCGNFNDKEADDFQSISGVIEGTAASFANTWKSQANCPNIKNIYEDPCSLSVENEQYATHWCGLLTDPTGPFAECHSQVNPTTYKKNCQFDTCNCQKSEDCMCASLSSYTKACAAKGVLLTGWRTGTPCSKYTELCPKTLNYTDIVNTCQPTCRSRTEPDVTCNIKFVPVDGCTCTKGFFMDDAGKCVPETDCPCYYKGSPVPSGEVVHEDGVLCSCTQGQLSCIGSSQPECAAPMVYFDCKNATGSTKGAECQKSCHTLDMECYRTTCVSGCVCPDGLVSDGKGGCIKEEQCPCVHNEATYQPGEQIKVKCNTCTCKNRMWTCTNEPCLGTCSVYGDGHYITFDGKRYNFNGDCEYILAQDHCGKAESSSSFRVITENIPCGTTGTTCSKAIKVYIGGFELILTDEQVELVERDQGAKIPYKIRHMGIYLVVEADNGLILLWDKKTGIFIKLSKDFEGTVCGLCGNYDGNGNNDFTTRSLSVVGDAVEFGNSWKLSPTCPDMTPTRDPCTANPYRKSWSQKQCSIINSKVFSSCHSQIDPTWFYEACVVDSCACDTGGDCECLCNAIAAYALACGEAGICVAWRTPSICPIFCDYYNPEGLCEWHYKPCGNSCMKTCTNPTGKCLYELRGLEGCYPSCPANKPYFNEDTMECVAQCGCYDNEGKHYQQGSPVPTKENCQTCECTMSSVTECKYDKKACYCMYNGTKYNYNDVIYNTRDGTGGCLSAICKENGTIIRDTQCPTTSPVPTITSPSPKTSSAPPHVTSICVKQNCEWSRWFDVSYPEPGLENGDFDTFQNIRAKGFPICAEPEEIECRAERFPDTPLKELEQNVKCSRSLGLVCYNKDQLPPICYNYEIRVKCCDFRPCSNTSTTLTTITPKPITKTTPIHKTTIPKTTTTHTTPRPITSSPVTTPCEPTCKWTTWIDVHMPGVGKNEGDYETYDNIRLAGKNICRKPDGIQCRAEKFPEMPIGHIGQVVQCNLTFGLICKNEEQDGDFKECLNYQVKVLCCDDYSHCSTITPTTTTPTTTLTTTSTTTPTTTPTTTHTTTPTTTTPTTTHTTTPTTHTTTTPTTTHTTTTPTTTHTTTPTTHTTHTPTTHTQLQLHIQPQTPPTTYTYNNYTYNHTTTATTTHTPTPTTPTTTTPTTTHTPTPTTHTTTTPTTTHTTTTPYNYTPYNQTNHNYTYNTRQLHIHTTTPTTTDTTTTPTTHIQPQHPQLHIQQLQLHIQPQHPTLTHQQLQLHIQPHTYNNTYNHTHPQLHLTTTPTTHTTTTPTTTHTTTPTTHTTTTPTTIPTTPEICQPQCKWTPWIDVDVPKSGKSEGDFETYDNIRASGKAVCKKPEGLQCRAEKFPDVPIGKIGQVVQCNVTVGLICKNEEQIGDVYECLNYQVKILCCNDYSHCSSTPTVTTSPITTLPTIPTTSCFCHVDGHLYLPGEVIYNKQIMLAVVFMLFAMNIVRLRDFKDHVNYPSYNPSYRTY</sequence>
<comment type="subcellular location">
    <subcellularLocation>
        <location evidence="1">Secreted</location>
    </subcellularLocation>
</comment>
<dbReference type="PROSITE" id="PS51233">
    <property type="entry name" value="VWFD"/>
    <property type="match status" value="3"/>
</dbReference>
<evidence type="ECO:0000313" key="12">
    <source>
        <dbReference type="Proteomes" id="UP000812440"/>
    </source>
</evidence>
<feature type="region of interest" description="Disordered" evidence="9">
    <location>
        <begin position="1553"/>
        <end position="1631"/>
    </location>
</feature>
<dbReference type="Pfam" id="PF00094">
    <property type="entry name" value="VWD"/>
    <property type="match status" value="3"/>
</dbReference>
<dbReference type="Pfam" id="PF01826">
    <property type="entry name" value="TIL"/>
    <property type="match status" value="2"/>
</dbReference>
<dbReference type="Proteomes" id="UP000812440">
    <property type="component" value="Chromosome 4"/>
</dbReference>
<evidence type="ECO:0000313" key="11">
    <source>
        <dbReference type="EMBL" id="KAG8438103.1"/>
    </source>
</evidence>
<feature type="domain" description="VWFD" evidence="10">
    <location>
        <begin position="857"/>
        <end position="1027"/>
    </location>
</feature>
<dbReference type="PANTHER" id="PTHR11339:SF408">
    <property type="entry name" value="MUCIN-5B"/>
    <property type="match status" value="1"/>
</dbReference>
<keyword evidence="4" id="KW-0677">Repeat</keyword>
<dbReference type="GO" id="GO:0005615">
    <property type="term" value="C:extracellular space"/>
    <property type="evidence" value="ECO:0007669"/>
    <property type="project" value="TreeGrafter"/>
</dbReference>
<protein>
    <recommendedName>
        <fullName evidence="10">VWFD domain-containing protein</fullName>
    </recommendedName>
</protein>
<proteinExistence type="predicted"/>
<evidence type="ECO:0000256" key="2">
    <source>
        <dbReference type="ARBA" id="ARBA00022525"/>
    </source>
</evidence>
<keyword evidence="6" id="KW-1015">Disulfide bond</keyword>